<protein>
    <submittedName>
        <fullName evidence="3">Parvulin-like peptidyl-prolyl isomerase</fullName>
    </submittedName>
</protein>
<name>A0A841RBN8_9SPIO</name>
<reference evidence="3 4" key="1">
    <citation type="submission" date="2020-08" db="EMBL/GenBank/DDBJ databases">
        <title>Genomic Encyclopedia of Type Strains, Phase IV (KMG-IV): sequencing the most valuable type-strain genomes for metagenomic binning, comparative biology and taxonomic classification.</title>
        <authorList>
            <person name="Goeker M."/>
        </authorList>
    </citation>
    <scope>NUCLEOTIDE SEQUENCE [LARGE SCALE GENOMIC DNA]</scope>
    <source>
        <strain evidence="3 4">DSM 2461</strain>
    </source>
</reference>
<dbReference type="GO" id="GO:0003755">
    <property type="term" value="F:peptidyl-prolyl cis-trans isomerase activity"/>
    <property type="evidence" value="ECO:0007669"/>
    <property type="project" value="UniProtKB-KW"/>
</dbReference>
<comment type="caution">
    <text evidence="3">The sequence shown here is derived from an EMBL/GenBank/DDBJ whole genome shotgun (WGS) entry which is preliminary data.</text>
</comment>
<keyword evidence="1 3" id="KW-0413">Isomerase</keyword>
<dbReference type="PROSITE" id="PS01096">
    <property type="entry name" value="PPIC_PPIASE_1"/>
    <property type="match status" value="1"/>
</dbReference>
<accession>A0A841RBN8</accession>
<dbReference type="AlphaFoldDB" id="A0A841RBN8"/>
<dbReference type="InterPro" id="IPR023058">
    <property type="entry name" value="PPIase_PpiC_CS"/>
</dbReference>
<organism evidence="3 4">
    <name type="scientific">Spirochaeta isovalerica</name>
    <dbReference type="NCBI Taxonomy" id="150"/>
    <lineage>
        <taxon>Bacteria</taxon>
        <taxon>Pseudomonadati</taxon>
        <taxon>Spirochaetota</taxon>
        <taxon>Spirochaetia</taxon>
        <taxon>Spirochaetales</taxon>
        <taxon>Spirochaetaceae</taxon>
        <taxon>Spirochaeta</taxon>
    </lineage>
</organism>
<feature type="domain" description="PpiC" evidence="2">
    <location>
        <begin position="1"/>
        <end position="90"/>
    </location>
</feature>
<keyword evidence="4" id="KW-1185">Reference proteome</keyword>
<evidence type="ECO:0000256" key="1">
    <source>
        <dbReference type="PROSITE-ProRule" id="PRU00278"/>
    </source>
</evidence>
<dbReference type="EMBL" id="JACHGJ010000006">
    <property type="protein sequence ID" value="MBB6481385.1"/>
    <property type="molecule type" value="Genomic_DNA"/>
</dbReference>
<dbReference type="SUPFAM" id="SSF54534">
    <property type="entry name" value="FKBP-like"/>
    <property type="match status" value="1"/>
</dbReference>
<evidence type="ECO:0000259" key="2">
    <source>
        <dbReference type="PROSITE" id="PS50198"/>
    </source>
</evidence>
<dbReference type="InterPro" id="IPR000297">
    <property type="entry name" value="PPIase_PpiC"/>
</dbReference>
<keyword evidence="1" id="KW-0697">Rotamase</keyword>
<dbReference type="InterPro" id="IPR046357">
    <property type="entry name" value="PPIase_dom_sf"/>
</dbReference>
<dbReference type="Pfam" id="PF00639">
    <property type="entry name" value="Rotamase"/>
    <property type="match status" value="1"/>
</dbReference>
<dbReference type="PANTHER" id="PTHR47245">
    <property type="entry name" value="PEPTIDYLPROLYL ISOMERASE"/>
    <property type="match status" value="1"/>
</dbReference>
<dbReference type="Proteomes" id="UP000587760">
    <property type="component" value="Unassembled WGS sequence"/>
</dbReference>
<evidence type="ECO:0000313" key="4">
    <source>
        <dbReference type="Proteomes" id="UP000587760"/>
    </source>
</evidence>
<dbReference type="PANTHER" id="PTHR47245:SF2">
    <property type="entry name" value="PEPTIDYL-PROLYL CIS-TRANS ISOMERASE HP_0175-RELATED"/>
    <property type="match status" value="1"/>
</dbReference>
<proteinExistence type="predicted"/>
<dbReference type="Gene3D" id="3.10.50.40">
    <property type="match status" value="1"/>
</dbReference>
<sequence>MEWRASHILVAEKEKAKKILEQLENGADFAELAMEHSTCSSAFKGGDLGWFGPGKMVLQFELAAKRLKEPGDLSKVVQTQFGFHIIKLTGKR</sequence>
<dbReference type="RefSeq" id="WP_184747635.1">
    <property type="nucleotide sequence ID" value="NZ_JACHGJ010000006.1"/>
</dbReference>
<dbReference type="PROSITE" id="PS50198">
    <property type="entry name" value="PPIC_PPIASE_2"/>
    <property type="match status" value="1"/>
</dbReference>
<gene>
    <name evidence="3" type="ORF">HNR50_003065</name>
</gene>
<dbReference type="InterPro" id="IPR050245">
    <property type="entry name" value="PrsA_foldase"/>
</dbReference>
<evidence type="ECO:0000313" key="3">
    <source>
        <dbReference type="EMBL" id="MBB6481385.1"/>
    </source>
</evidence>